<accession>A0A9P0HU60</accession>
<dbReference type="InterPro" id="IPR014044">
    <property type="entry name" value="CAP_dom"/>
</dbReference>
<organism evidence="2 3">
    <name type="scientific">Nezara viridula</name>
    <name type="common">Southern green stink bug</name>
    <name type="synonym">Cimex viridulus</name>
    <dbReference type="NCBI Taxonomy" id="85310"/>
    <lineage>
        <taxon>Eukaryota</taxon>
        <taxon>Metazoa</taxon>
        <taxon>Ecdysozoa</taxon>
        <taxon>Arthropoda</taxon>
        <taxon>Hexapoda</taxon>
        <taxon>Insecta</taxon>
        <taxon>Pterygota</taxon>
        <taxon>Neoptera</taxon>
        <taxon>Paraneoptera</taxon>
        <taxon>Hemiptera</taxon>
        <taxon>Heteroptera</taxon>
        <taxon>Panheteroptera</taxon>
        <taxon>Pentatomomorpha</taxon>
        <taxon>Pentatomoidea</taxon>
        <taxon>Pentatomidae</taxon>
        <taxon>Pentatominae</taxon>
        <taxon>Nezara</taxon>
    </lineage>
</organism>
<evidence type="ECO:0000313" key="2">
    <source>
        <dbReference type="EMBL" id="CAH1408244.1"/>
    </source>
</evidence>
<dbReference type="Gene3D" id="3.40.33.10">
    <property type="entry name" value="CAP"/>
    <property type="match status" value="1"/>
</dbReference>
<protein>
    <recommendedName>
        <fullName evidence="1">SCP domain-containing protein</fullName>
    </recommendedName>
</protein>
<dbReference type="SUPFAM" id="SSF55797">
    <property type="entry name" value="PR-1-like"/>
    <property type="match status" value="1"/>
</dbReference>
<dbReference type="InterPro" id="IPR035940">
    <property type="entry name" value="CAP_sf"/>
</dbReference>
<sequence>MSDTHDVSGAQRKNDFFAITNRKCMPHIGAEEEGSGGLSCYEKDCIVRWHNERRSGVALGLVKTQPPAQNMMEICWDDELERQAQRWADNCLYEHDKRRTHCMFNFFL</sequence>
<dbReference type="EMBL" id="OV725083">
    <property type="protein sequence ID" value="CAH1408244.1"/>
    <property type="molecule type" value="Genomic_DNA"/>
</dbReference>
<dbReference type="Proteomes" id="UP001152798">
    <property type="component" value="Chromosome 7"/>
</dbReference>
<dbReference type="Pfam" id="PF00188">
    <property type="entry name" value="CAP"/>
    <property type="match status" value="1"/>
</dbReference>
<gene>
    <name evidence="2" type="ORF">NEZAVI_LOCUS15808</name>
</gene>
<evidence type="ECO:0000259" key="1">
    <source>
        <dbReference type="Pfam" id="PF00188"/>
    </source>
</evidence>
<keyword evidence="3" id="KW-1185">Reference proteome</keyword>
<dbReference type="OrthoDB" id="43654at2759"/>
<reference evidence="2" key="1">
    <citation type="submission" date="2022-01" db="EMBL/GenBank/DDBJ databases">
        <authorList>
            <person name="King R."/>
        </authorList>
    </citation>
    <scope>NUCLEOTIDE SEQUENCE</scope>
</reference>
<dbReference type="GO" id="GO:0005576">
    <property type="term" value="C:extracellular region"/>
    <property type="evidence" value="ECO:0007669"/>
    <property type="project" value="UniProtKB-SubCell"/>
</dbReference>
<feature type="domain" description="SCP" evidence="1">
    <location>
        <begin position="49"/>
        <end position="96"/>
    </location>
</feature>
<dbReference type="AlphaFoldDB" id="A0A9P0HU60"/>
<name>A0A9P0HU60_NEZVI</name>
<evidence type="ECO:0000313" key="3">
    <source>
        <dbReference type="Proteomes" id="UP001152798"/>
    </source>
</evidence>
<proteinExistence type="predicted"/>
<dbReference type="CDD" id="cd05380">
    <property type="entry name" value="CAP_euk"/>
    <property type="match status" value="1"/>
</dbReference>